<evidence type="ECO:0000259" key="1">
    <source>
        <dbReference type="Pfam" id="PF00534"/>
    </source>
</evidence>
<name>A0A7V4CNR2_FERPE</name>
<dbReference type="SUPFAM" id="SSF53756">
    <property type="entry name" value="UDP-Glycosyltransferase/glycogen phosphorylase"/>
    <property type="match status" value="1"/>
</dbReference>
<dbReference type="PANTHER" id="PTHR45947">
    <property type="entry name" value="SULFOQUINOVOSYL TRANSFERASE SQD2"/>
    <property type="match status" value="1"/>
</dbReference>
<dbReference type="InterPro" id="IPR028098">
    <property type="entry name" value="Glyco_trans_4-like_N"/>
</dbReference>
<evidence type="ECO:0000259" key="2">
    <source>
        <dbReference type="Pfam" id="PF13439"/>
    </source>
</evidence>
<organism evidence="3">
    <name type="scientific">Fervidobacterium pennivorans</name>
    <dbReference type="NCBI Taxonomy" id="93466"/>
    <lineage>
        <taxon>Bacteria</taxon>
        <taxon>Thermotogati</taxon>
        <taxon>Thermotogota</taxon>
        <taxon>Thermotogae</taxon>
        <taxon>Thermotogales</taxon>
        <taxon>Fervidobacteriaceae</taxon>
        <taxon>Fervidobacterium</taxon>
    </lineage>
</organism>
<dbReference type="InterPro" id="IPR050194">
    <property type="entry name" value="Glycosyltransferase_grp1"/>
</dbReference>
<accession>A0A7V4CNR2</accession>
<dbReference type="Pfam" id="PF13439">
    <property type="entry name" value="Glyco_transf_4"/>
    <property type="match status" value="1"/>
</dbReference>
<dbReference type="PANTHER" id="PTHR45947:SF3">
    <property type="entry name" value="SULFOQUINOVOSYL TRANSFERASE SQD2"/>
    <property type="match status" value="1"/>
</dbReference>
<dbReference type="EMBL" id="DTBH01000149">
    <property type="protein sequence ID" value="HGQ77665.1"/>
    <property type="molecule type" value="Genomic_DNA"/>
</dbReference>
<dbReference type="Pfam" id="PF00534">
    <property type="entry name" value="Glycos_transf_1"/>
    <property type="match status" value="1"/>
</dbReference>
<dbReference type="GO" id="GO:0016757">
    <property type="term" value="F:glycosyltransferase activity"/>
    <property type="evidence" value="ECO:0007669"/>
    <property type="project" value="InterPro"/>
</dbReference>
<proteinExistence type="predicted"/>
<comment type="caution">
    <text evidence="3">The sequence shown here is derived from an EMBL/GenBank/DDBJ whole genome shotgun (WGS) entry which is preliminary data.</text>
</comment>
<reference evidence="3" key="1">
    <citation type="journal article" date="2020" name="mSystems">
        <title>Genome- and Community-Level Interaction Insights into Carbon Utilization and Element Cycling Functions of Hydrothermarchaeota in Hydrothermal Sediment.</title>
        <authorList>
            <person name="Zhou Z."/>
            <person name="Liu Y."/>
            <person name="Xu W."/>
            <person name="Pan J."/>
            <person name="Luo Z.H."/>
            <person name="Li M."/>
        </authorList>
    </citation>
    <scope>NUCLEOTIDE SEQUENCE [LARGE SCALE GENOMIC DNA]</scope>
    <source>
        <strain evidence="3">SpSt-640</strain>
    </source>
</reference>
<sequence>MRIVHVCLTGPYTDGLGYQENLLTKYHKKLGHEVIIIANDCRWSKSGKIECSSLEETYINENGIPVYRLTPVFGAFGRRLGLYHGFLKLLRELDPDVVFFHGPQSLALLKVVKYKKRHKSEVVLLVDSHADFWTSARNFISKNILHKGLWRIVVKTVEPYVEKFYCVAPQCCDFLRQVYRIADSRIELLVMGADDEKIILDQDKRGKIRKQIREKLKIKESEFLIITGGKIDKQKRQTLSLMKVVRNFREAPLKMVIFGTIAEELSEEFMSLLDADKIIYLGWLSQEQIYEYLIASDLAVYPGRFSVLWQHTVALGIPSVFKYFPGQEYLDLGGNCLFLYDDSEEEMYKVLKRVVTDETLYGRMKEVALKEGHKVFTYGEIAKKSLEPVKATSVIHSAKQW</sequence>
<dbReference type="AlphaFoldDB" id="A0A7V4CNR2"/>
<protein>
    <submittedName>
        <fullName evidence="3">Glycosyltransferase</fullName>
    </submittedName>
</protein>
<feature type="domain" description="Glycosyl transferase family 1" evidence="1">
    <location>
        <begin position="209"/>
        <end position="367"/>
    </location>
</feature>
<feature type="domain" description="Glycosyltransferase subfamily 4-like N-terminal" evidence="2">
    <location>
        <begin position="23"/>
        <end position="196"/>
    </location>
</feature>
<evidence type="ECO:0000313" key="3">
    <source>
        <dbReference type="EMBL" id="HGQ77665.1"/>
    </source>
</evidence>
<dbReference type="CDD" id="cd03801">
    <property type="entry name" value="GT4_PimA-like"/>
    <property type="match status" value="1"/>
</dbReference>
<dbReference type="Gene3D" id="3.40.50.2000">
    <property type="entry name" value="Glycogen Phosphorylase B"/>
    <property type="match status" value="2"/>
</dbReference>
<keyword evidence="3" id="KW-0808">Transferase</keyword>
<gene>
    <name evidence="3" type="ORF">ENU12_07160</name>
</gene>
<dbReference type="InterPro" id="IPR001296">
    <property type="entry name" value="Glyco_trans_1"/>
</dbReference>